<dbReference type="AlphaFoldDB" id="A0A0D2KRK5"/>
<dbReference type="STRING" id="945553.A0A0D2KRK5"/>
<keyword evidence="2" id="KW-1185">Reference proteome</keyword>
<organism evidence="1 2">
    <name type="scientific">Hypholoma sublateritium (strain FD-334 SS-4)</name>
    <dbReference type="NCBI Taxonomy" id="945553"/>
    <lineage>
        <taxon>Eukaryota</taxon>
        <taxon>Fungi</taxon>
        <taxon>Dikarya</taxon>
        <taxon>Basidiomycota</taxon>
        <taxon>Agaricomycotina</taxon>
        <taxon>Agaricomycetes</taxon>
        <taxon>Agaricomycetidae</taxon>
        <taxon>Agaricales</taxon>
        <taxon>Agaricineae</taxon>
        <taxon>Strophariaceae</taxon>
        <taxon>Hypholoma</taxon>
    </lineage>
</organism>
<evidence type="ECO:0000313" key="2">
    <source>
        <dbReference type="Proteomes" id="UP000054270"/>
    </source>
</evidence>
<dbReference type="EMBL" id="KN817606">
    <property type="protein sequence ID" value="KJA17257.1"/>
    <property type="molecule type" value="Genomic_DNA"/>
</dbReference>
<proteinExistence type="predicted"/>
<dbReference type="Proteomes" id="UP000054270">
    <property type="component" value="Unassembled WGS sequence"/>
</dbReference>
<protein>
    <recommendedName>
        <fullName evidence="3">F-box domain-containing protein</fullName>
    </recommendedName>
</protein>
<gene>
    <name evidence="1" type="ORF">HYPSUDRAFT_1025308</name>
</gene>
<dbReference type="OrthoDB" id="2894696at2759"/>
<accession>A0A0D2KRK5</accession>
<reference evidence="2" key="1">
    <citation type="submission" date="2014-04" db="EMBL/GenBank/DDBJ databases">
        <title>Evolutionary Origins and Diversification of the Mycorrhizal Mutualists.</title>
        <authorList>
            <consortium name="DOE Joint Genome Institute"/>
            <consortium name="Mycorrhizal Genomics Consortium"/>
            <person name="Kohler A."/>
            <person name="Kuo A."/>
            <person name="Nagy L.G."/>
            <person name="Floudas D."/>
            <person name="Copeland A."/>
            <person name="Barry K.W."/>
            <person name="Cichocki N."/>
            <person name="Veneault-Fourrey C."/>
            <person name="LaButti K."/>
            <person name="Lindquist E.A."/>
            <person name="Lipzen A."/>
            <person name="Lundell T."/>
            <person name="Morin E."/>
            <person name="Murat C."/>
            <person name="Riley R."/>
            <person name="Ohm R."/>
            <person name="Sun H."/>
            <person name="Tunlid A."/>
            <person name="Henrissat B."/>
            <person name="Grigoriev I.V."/>
            <person name="Hibbett D.S."/>
            <person name="Martin F."/>
        </authorList>
    </citation>
    <scope>NUCLEOTIDE SEQUENCE [LARGE SCALE GENOMIC DNA]</scope>
    <source>
        <strain evidence="2">FD-334 SS-4</strain>
    </source>
</reference>
<evidence type="ECO:0008006" key="3">
    <source>
        <dbReference type="Google" id="ProtNLM"/>
    </source>
</evidence>
<sequence length="282" mass="31668">MGTASELPLDILGCIADVLGNFHKLRSQNRQAVKDLQMLCLTCKSMVPICRRHLFAHIEFIHTGSHWWYNGLNEFLLSHPTIATHYLKSLHIRVTDEFSALDYELLQKIRLNSSALTSIKILSDLCCWDDLSNRVKSVVYSLIQMPTLRHLTLNCIENFPAAALQSLCIGLKELTFHDSCSLAPPVSGDDAMQNPTITTLAFEQTYSSYNITFSSLTKPIGQNTVFAFDRVKNIYANIPDQAEGFDACKVLERAICLEHLELSGEFHALTVKCAYPDILLNS</sequence>
<name>A0A0D2KRK5_HYPSF</name>
<evidence type="ECO:0000313" key="1">
    <source>
        <dbReference type="EMBL" id="KJA17257.1"/>
    </source>
</evidence>